<keyword evidence="2" id="KW-0472">Membrane</keyword>
<dbReference type="Pfam" id="PF11219">
    <property type="entry name" value="DUF3014"/>
    <property type="match status" value="1"/>
</dbReference>
<organism evidence="3 4">
    <name type="scientific">Pseudobowmanella zhangzhouensis</name>
    <dbReference type="NCBI Taxonomy" id="1537679"/>
    <lineage>
        <taxon>Bacteria</taxon>
        <taxon>Pseudomonadati</taxon>
        <taxon>Pseudomonadota</taxon>
        <taxon>Gammaproteobacteria</taxon>
        <taxon>Alteromonadales</taxon>
        <taxon>Alteromonadaceae</taxon>
    </lineage>
</organism>
<gene>
    <name evidence="3" type="ORF">ACFP85_15605</name>
</gene>
<evidence type="ECO:0000313" key="4">
    <source>
        <dbReference type="Proteomes" id="UP001596364"/>
    </source>
</evidence>
<keyword evidence="2" id="KW-0812">Transmembrane</keyword>
<dbReference type="InterPro" id="IPR021382">
    <property type="entry name" value="DUF3014"/>
</dbReference>
<proteinExistence type="predicted"/>
<evidence type="ECO:0000256" key="2">
    <source>
        <dbReference type="SAM" id="Phobius"/>
    </source>
</evidence>
<protein>
    <submittedName>
        <fullName evidence="3">DUF3014 domain-containing protein</fullName>
    </submittedName>
</protein>
<name>A0ABW1XNF8_9ALTE</name>
<comment type="caution">
    <text evidence="3">The sequence shown here is derived from an EMBL/GenBank/DDBJ whole genome shotgun (WGS) entry which is preliminary data.</text>
</comment>
<dbReference type="EMBL" id="JBHSUS010000001">
    <property type="protein sequence ID" value="MFC6441579.1"/>
    <property type="molecule type" value="Genomic_DNA"/>
</dbReference>
<sequence length="288" mass="32303">MSHAETDKASLPLGSIIVAGVLVILVAVLYFWRPAEPEKVDSAPIAQEQSPVAPEVEEPVIQPEPETTPEPVEAEPPINAEPEPIVEATPAQTVPETDDKSLFEELKAVTLDAAEQQIARLVVSSDLFNRLVVQIDNIANQQLANNHRLFKAPQGQFQVYQQADRLWIDAQSYQRYDGYVALLDAMDNQQLIAMYQSLLPAMQEKYAEIGSRRVAFEDVLMDAVEHLLATPEVPTPIEVKTESVMYQFADERIEALSPVQKQLIRMGPENMRRVKVKLRQLRALLTNQ</sequence>
<dbReference type="Proteomes" id="UP001596364">
    <property type="component" value="Unassembled WGS sequence"/>
</dbReference>
<keyword evidence="4" id="KW-1185">Reference proteome</keyword>
<evidence type="ECO:0000313" key="3">
    <source>
        <dbReference type="EMBL" id="MFC6441579.1"/>
    </source>
</evidence>
<evidence type="ECO:0000256" key="1">
    <source>
        <dbReference type="SAM" id="MobiDB-lite"/>
    </source>
</evidence>
<dbReference type="RefSeq" id="WP_131257667.1">
    <property type="nucleotide sequence ID" value="NZ_JBHSUS010000001.1"/>
</dbReference>
<accession>A0ABW1XNF8</accession>
<feature type="compositionally biased region" description="Low complexity" evidence="1">
    <location>
        <begin position="48"/>
        <end position="88"/>
    </location>
</feature>
<feature type="transmembrane region" description="Helical" evidence="2">
    <location>
        <begin position="12"/>
        <end position="32"/>
    </location>
</feature>
<reference evidence="4" key="1">
    <citation type="journal article" date="2019" name="Int. J. Syst. Evol. Microbiol.">
        <title>The Global Catalogue of Microorganisms (GCM) 10K type strain sequencing project: providing services to taxonomists for standard genome sequencing and annotation.</title>
        <authorList>
            <consortium name="The Broad Institute Genomics Platform"/>
            <consortium name="The Broad Institute Genome Sequencing Center for Infectious Disease"/>
            <person name="Wu L."/>
            <person name="Ma J."/>
        </authorList>
    </citation>
    <scope>NUCLEOTIDE SEQUENCE [LARGE SCALE GENOMIC DNA]</scope>
    <source>
        <strain evidence="4">CGMCC 1.16031</strain>
    </source>
</reference>
<keyword evidence="2" id="KW-1133">Transmembrane helix</keyword>
<feature type="region of interest" description="Disordered" evidence="1">
    <location>
        <begin position="42"/>
        <end position="97"/>
    </location>
</feature>